<dbReference type="GO" id="GO:0046654">
    <property type="term" value="P:tetrahydrofolate biosynthetic process"/>
    <property type="evidence" value="ECO:0007669"/>
    <property type="project" value="UniProtKB-UniRule"/>
</dbReference>
<keyword evidence="1 2" id="KW-0378">Hydrolase</keyword>
<dbReference type="AlphaFoldDB" id="A0A5C5YCA0"/>
<dbReference type="InterPro" id="IPR022838">
    <property type="entry name" value="GTP_cyclohydrolase_FolE2"/>
</dbReference>
<dbReference type="Pfam" id="PF02649">
    <property type="entry name" value="GCHY-1"/>
    <property type="match status" value="1"/>
</dbReference>
<evidence type="ECO:0000256" key="2">
    <source>
        <dbReference type="HAMAP-Rule" id="MF_01527"/>
    </source>
</evidence>
<comment type="pathway">
    <text evidence="2">Cofactor biosynthesis; 7,8-dihydroneopterin triphosphate biosynthesis; 7,8-dihydroneopterin triphosphate from GTP: step 1/1.</text>
</comment>
<evidence type="ECO:0000256" key="1">
    <source>
        <dbReference type="ARBA" id="ARBA00022801"/>
    </source>
</evidence>
<dbReference type="PANTHER" id="PTHR36445:SF1">
    <property type="entry name" value="GTP CYCLOHYDROLASE MPTA"/>
    <property type="match status" value="1"/>
</dbReference>
<evidence type="ECO:0000313" key="3">
    <source>
        <dbReference type="EMBL" id="TWT73336.1"/>
    </source>
</evidence>
<dbReference type="NCBIfam" id="NF010200">
    <property type="entry name" value="PRK13674.1-1"/>
    <property type="match status" value="1"/>
</dbReference>
<dbReference type="EC" id="3.5.4.16" evidence="2"/>
<reference evidence="3 4" key="1">
    <citation type="submission" date="2019-02" db="EMBL/GenBank/DDBJ databases">
        <title>Deep-cultivation of Planctomycetes and their phenomic and genomic characterization uncovers novel biology.</title>
        <authorList>
            <person name="Wiegand S."/>
            <person name="Jogler M."/>
            <person name="Boedeker C."/>
            <person name="Pinto D."/>
            <person name="Vollmers J."/>
            <person name="Rivas-Marin E."/>
            <person name="Kohn T."/>
            <person name="Peeters S.H."/>
            <person name="Heuer A."/>
            <person name="Rast P."/>
            <person name="Oberbeckmann S."/>
            <person name="Bunk B."/>
            <person name="Jeske O."/>
            <person name="Meyerdierks A."/>
            <person name="Storesund J.E."/>
            <person name="Kallscheuer N."/>
            <person name="Luecker S."/>
            <person name="Lage O.M."/>
            <person name="Pohl T."/>
            <person name="Merkel B.J."/>
            <person name="Hornburger P."/>
            <person name="Mueller R.-W."/>
            <person name="Bruemmer F."/>
            <person name="Labrenz M."/>
            <person name="Spormann A.M."/>
            <person name="Op Den Camp H."/>
            <person name="Overmann J."/>
            <person name="Amann R."/>
            <person name="Jetten M.S.M."/>
            <person name="Mascher T."/>
            <person name="Medema M.H."/>
            <person name="Devos D.P."/>
            <person name="Kaster A.-K."/>
            <person name="Ovreas L."/>
            <person name="Rohde M."/>
            <person name="Galperin M.Y."/>
            <person name="Jogler C."/>
        </authorList>
    </citation>
    <scope>NUCLEOTIDE SEQUENCE [LARGE SCALE GENOMIC DNA]</scope>
    <source>
        <strain evidence="3 4">CA85</strain>
    </source>
</reference>
<sequence>MHSSTLQSLPDVQSYDDTRNLAIDQVGVTSVPYPIQFVSRQDSGETPQSTTGMFDLFVSLPPTEKGTHMSRFVQLLRDWPQPLDYVGAIELCDQLRDRMDADRADIEIRFPYFVQRAAPVTKELGLLRLDVKLNVSIDRGAAADRRRDLRVTVSGPATSLCPCSKEISDYGAHNQRCQLTASVRFRVETDGVSIDDLFETMEKAASCRVYATLKRSDEKKITENAYENPKFVEDTVRDLALGLKADSRISWFRCESENFESIHQHNAFARIEMQT</sequence>
<gene>
    <name evidence="2 3" type="primary">folE2</name>
    <name evidence="3" type="ORF">CA85_18050</name>
</gene>
<dbReference type="InterPro" id="IPR003801">
    <property type="entry name" value="GTP_cyclohydrolase_FolE2/MptA"/>
</dbReference>
<organism evidence="3 4">
    <name type="scientific">Allorhodopirellula solitaria</name>
    <dbReference type="NCBI Taxonomy" id="2527987"/>
    <lineage>
        <taxon>Bacteria</taxon>
        <taxon>Pseudomonadati</taxon>
        <taxon>Planctomycetota</taxon>
        <taxon>Planctomycetia</taxon>
        <taxon>Pirellulales</taxon>
        <taxon>Pirellulaceae</taxon>
        <taxon>Allorhodopirellula</taxon>
    </lineage>
</organism>
<keyword evidence="4" id="KW-1185">Reference proteome</keyword>
<dbReference type="PANTHER" id="PTHR36445">
    <property type="entry name" value="GTP CYCLOHYDROLASE MPTA"/>
    <property type="match status" value="1"/>
</dbReference>
<dbReference type="Gene3D" id="3.10.270.10">
    <property type="entry name" value="Urate Oxidase"/>
    <property type="match status" value="1"/>
</dbReference>
<dbReference type="UniPathway" id="UPA00848">
    <property type="reaction ID" value="UER00151"/>
</dbReference>
<name>A0A5C5YCA0_9BACT</name>
<protein>
    <recommendedName>
        <fullName evidence="2">GTP cyclohydrolase FolE2</fullName>
        <ecNumber evidence="2">3.5.4.16</ecNumber>
    </recommendedName>
</protein>
<dbReference type="RefSeq" id="WP_186774814.1">
    <property type="nucleotide sequence ID" value="NZ_SJPK01000003.1"/>
</dbReference>
<dbReference type="GO" id="GO:0003934">
    <property type="term" value="F:GTP cyclohydrolase I activity"/>
    <property type="evidence" value="ECO:0007669"/>
    <property type="project" value="UniProtKB-UniRule"/>
</dbReference>
<proteinExistence type="inferred from homology"/>
<evidence type="ECO:0000313" key="4">
    <source>
        <dbReference type="Proteomes" id="UP000318053"/>
    </source>
</evidence>
<dbReference type="Proteomes" id="UP000318053">
    <property type="component" value="Unassembled WGS sequence"/>
</dbReference>
<dbReference type="EMBL" id="SJPK01000003">
    <property type="protein sequence ID" value="TWT73336.1"/>
    <property type="molecule type" value="Genomic_DNA"/>
</dbReference>
<comment type="function">
    <text evidence="2">Converts GTP to 7,8-dihydroneopterin triphosphate.</text>
</comment>
<comment type="similarity">
    <text evidence="2">Belongs to the GTP cyclohydrolase IV family.</text>
</comment>
<feature type="site" description="May be catalytically important" evidence="2">
    <location>
        <position position="161"/>
    </location>
</feature>
<accession>A0A5C5YCA0</accession>
<comment type="caution">
    <text evidence="3">The sequence shown here is derived from an EMBL/GenBank/DDBJ whole genome shotgun (WGS) entry which is preliminary data.</text>
</comment>
<dbReference type="HAMAP" id="MF_01527_B">
    <property type="entry name" value="GTP_cyclohydrol_B"/>
    <property type="match status" value="1"/>
</dbReference>
<comment type="catalytic activity">
    <reaction evidence="2">
        <text>GTP + H2O = 7,8-dihydroneopterin 3'-triphosphate + formate + H(+)</text>
        <dbReference type="Rhea" id="RHEA:17473"/>
        <dbReference type="ChEBI" id="CHEBI:15377"/>
        <dbReference type="ChEBI" id="CHEBI:15378"/>
        <dbReference type="ChEBI" id="CHEBI:15740"/>
        <dbReference type="ChEBI" id="CHEBI:37565"/>
        <dbReference type="ChEBI" id="CHEBI:58462"/>
        <dbReference type="EC" id="3.5.4.16"/>
    </reaction>
</comment>